<comment type="caution">
    <text evidence="2">The sequence shown here is derived from an EMBL/GenBank/DDBJ whole genome shotgun (WGS) entry which is preliminary data.</text>
</comment>
<proteinExistence type="predicted"/>
<evidence type="ECO:0000313" key="2">
    <source>
        <dbReference type="EMBL" id="CAK9014383.1"/>
    </source>
</evidence>
<feature type="region of interest" description="Disordered" evidence="1">
    <location>
        <begin position="103"/>
        <end position="144"/>
    </location>
</feature>
<evidence type="ECO:0000313" key="3">
    <source>
        <dbReference type="Proteomes" id="UP001642484"/>
    </source>
</evidence>
<sequence length="144" mass="15755">MVLFIAMLDDLPLDLHSSLVSAQYIFLEVSRSWTPLFGEPVAQGQQEMGCSSSTAVEVKTTQSLEKTRKTTGVSLSMMSTGISCSMVELKGGETRPRVAPEFFSPCSQDSGPAVRKMQANDMLSPGSRKSYQSYPFLEGLQEDM</sequence>
<evidence type="ECO:0000256" key="1">
    <source>
        <dbReference type="SAM" id="MobiDB-lite"/>
    </source>
</evidence>
<protein>
    <submittedName>
        <fullName evidence="2">Uncharacterized protein</fullName>
    </submittedName>
</protein>
<organism evidence="2 3">
    <name type="scientific">Durusdinium trenchii</name>
    <dbReference type="NCBI Taxonomy" id="1381693"/>
    <lineage>
        <taxon>Eukaryota</taxon>
        <taxon>Sar</taxon>
        <taxon>Alveolata</taxon>
        <taxon>Dinophyceae</taxon>
        <taxon>Suessiales</taxon>
        <taxon>Symbiodiniaceae</taxon>
        <taxon>Durusdinium</taxon>
    </lineage>
</organism>
<keyword evidence="3" id="KW-1185">Reference proteome</keyword>
<dbReference type="Proteomes" id="UP001642484">
    <property type="component" value="Unassembled WGS sequence"/>
</dbReference>
<accession>A0ABP0JIX9</accession>
<reference evidence="2 3" key="1">
    <citation type="submission" date="2024-02" db="EMBL/GenBank/DDBJ databases">
        <authorList>
            <person name="Chen Y."/>
            <person name="Shah S."/>
            <person name="Dougan E. K."/>
            <person name="Thang M."/>
            <person name="Chan C."/>
        </authorList>
    </citation>
    <scope>NUCLEOTIDE SEQUENCE [LARGE SCALE GENOMIC DNA]</scope>
</reference>
<dbReference type="EMBL" id="CAXAMN010005557">
    <property type="protein sequence ID" value="CAK9014383.1"/>
    <property type="molecule type" value="Genomic_DNA"/>
</dbReference>
<name>A0ABP0JIX9_9DINO</name>
<gene>
    <name evidence="2" type="ORF">CCMP2556_LOCUS11662</name>
</gene>